<evidence type="ECO:0000256" key="1">
    <source>
        <dbReference type="SAM" id="Phobius"/>
    </source>
</evidence>
<proteinExistence type="predicted"/>
<evidence type="ECO:0008006" key="4">
    <source>
        <dbReference type="Google" id="ProtNLM"/>
    </source>
</evidence>
<dbReference type="InterPro" id="IPR045428">
    <property type="entry name" value="EACC1"/>
</dbReference>
<dbReference type="RefSeq" id="WP_382346457.1">
    <property type="nucleotide sequence ID" value="NZ_JBHMBP010000001.1"/>
</dbReference>
<dbReference type="Pfam" id="PF19953">
    <property type="entry name" value="EACC1"/>
    <property type="match status" value="1"/>
</dbReference>
<gene>
    <name evidence="2" type="ORF">ACFQS3_13310</name>
</gene>
<evidence type="ECO:0000313" key="2">
    <source>
        <dbReference type="EMBL" id="MFC6958178.1"/>
    </source>
</evidence>
<organism evidence="2 3">
    <name type="scientific">Glycomyces mayteni</name>
    <dbReference type="NCBI Taxonomy" id="543887"/>
    <lineage>
        <taxon>Bacteria</taxon>
        <taxon>Bacillati</taxon>
        <taxon>Actinomycetota</taxon>
        <taxon>Actinomycetes</taxon>
        <taxon>Glycomycetales</taxon>
        <taxon>Glycomycetaceae</taxon>
        <taxon>Glycomyces</taxon>
    </lineage>
</organism>
<name>A0ABW2DAQ1_9ACTN</name>
<keyword evidence="1" id="KW-0812">Transmembrane</keyword>
<sequence length="126" mass="13940">MQVAVEITASTGKYADDSPQWRSELGALYRELESRAGRVALRSGETQEGHRGTTEAVIIALGSSGAITAAVTCFRLWLDRDKTRTLDVEWTDPDETRHHLRLTGENIDRQSFQALAEAIGRALEGR</sequence>
<reference evidence="3" key="1">
    <citation type="journal article" date="2019" name="Int. J. Syst. Evol. Microbiol.">
        <title>The Global Catalogue of Microorganisms (GCM) 10K type strain sequencing project: providing services to taxonomists for standard genome sequencing and annotation.</title>
        <authorList>
            <consortium name="The Broad Institute Genomics Platform"/>
            <consortium name="The Broad Institute Genome Sequencing Center for Infectious Disease"/>
            <person name="Wu L."/>
            <person name="Ma J."/>
        </authorList>
    </citation>
    <scope>NUCLEOTIDE SEQUENCE [LARGE SCALE GENOMIC DNA]</scope>
    <source>
        <strain evidence="3">KACC 12634</strain>
    </source>
</reference>
<feature type="transmembrane region" description="Helical" evidence="1">
    <location>
        <begin position="56"/>
        <end position="78"/>
    </location>
</feature>
<accession>A0ABW2DAQ1</accession>
<keyword evidence="3" id="KW-1185">Reference proteome</keyword>
<comment type="caution">
    <text evidence="2">The sequence shown here is derived from an EMBL/GenBank/DDBJ whole genome shotgun (WGS) entry which is preliminary data.</text>
</comment>
<keyword evidence="1" id="KW-1133">Transmembrane helix</keyword>
<dbReference type="EMBL" id="JBHSYS010000003">
    <property type="protein sequence ID" value="MFC6958178.1"/>
    <property type="molecule type" value="Genomic_DNA"/>
</dbReference>
<protein>
    <recommendedName>
        <fullName evidence="4">DUF5655 domain-containing protein</fullName>
    </recommendedName>
</protein>
<evidence type="ECO:0000313" key="3">
    <source>
        <dbReference type="Proteomes" id="UP001596470"/>
    </source>
</evidence>
<keyword evidence="1" id="KW-0472">Membrane</keyword>
<dbReference type="Proteomes" id="UP001596470">
    <property type="component" value="Unassembled WGS sequence"/>
</dbReference>